<evidence type="ECO:0008006" key="3">
    <source>
        <dbReference type="Google" id="ProtNLM"/>
    </source>
</evidence>
<organism evidence="1 2">
    <name type="scientific">Cryptosporidium canis</name>
    <dbReference type="NCBI Taxonomy" id="195482"/>
    <lineage>
        <taxon>Eukaryota</taxon>
        <taxon>Sar</taxon>
        <taxon>Alveolata</taxon>
        <taxon>Apicomplexa</taxon>
        <taxon>Conoidasida</taxon>
        <taxon>Coccidia</taxon>
        <taxon>Eucoccidiorida</taxon>
        <taxon>Eimeriorina</taxon>
        <taxon>Cryptosporidiidae</taxon>
        <taxon>Cryptosporidium</taxon>
    </lineage>
</organism>
<sequence>MNKLKVAIFTLKPKKTIIDICKRIGLLNNCVLQVDLVKNILNSEILRRFPLPKAYQRDITYEIIKHIEGTGGEVCDELYLYLSQVTNAVDSNTHSHMIITLPNSLFVKESHDSSLSISKEFAFAFEECNLVGMRPWYAGYRLVEWLVYSASLNRNIIGSDIIELGSGIGISSIIPFLLLPVSSICSTDYDPEIIRNLQYNFEINGISLNLGVATEKSSKERFARIMCLDWETIDMSIAGEIINPLRNPIIISSDVIYDDGLTLSFVRTLKCLLVSSYVKKFGCYPKRLTSKLPKDKSIHWNELLEADFNTNKVYAVSVNTIRNENTIQYFVDCCIDHGLTVSLDSTVIPSIFDAEFDNSTVVFIISC</sequence>
<dbReference type="Gene3D" id="3.40.50.150">
    <property type="entry name" value="Vaccinia Virus protein VP39"/>
    <property type="match status" value="1"/>
</dbReference>
<keyword evidence="2" id="KW-1185">Reference proteome</keyword>
<dbReference type="EMBL" id="JAPCXB010000028">
    <property type="protein sequence ID" value="KAJ1613952.1"/>
    <property type="molecule type" value="Genomic_DNA"/>
</dbReference>
<dbReference type="Pfam" id="PF10294">
    <property type="entry name" value="Methyltransf_16"/>
    <property type="match status" value="1"/>
</dbReference>
<dbReference type="Proteomes" id="UP001071777">
    <property type="component" value="Unassembled WGS sequence"/>
</dbReference>
<protein>
    <recommendedName>
        <fullName evidence="3">Methyltransferase family protein</fullName>
    </recommendedName>
</protein>
<gene>
    <name evidence="1" type="ORF">OJ252_841</name>
</gene>
<evidence type="ECO:0000313" key="2">
    <source>
        <dbReference type="Proteomes" id="UP001071777"/>
    </source>
</evidence>
<comment type="caution">
    <text evidence="1">The sequence shown here is derived from an EMBL/GenBank/DDBJ whole genome shotgun (WGS) entry which is preliminary data.</text>
</comment>
<dbReference type="SUPFAM" id="SSF53335">
    <property type="entry name" value="S-adenosyl-L-methionine-dependent methyltransferases"/>
    <property type="match status" value="1"/>
</dbReference>
<dbReference type="PANTHER" id="PTHR14614:SF130">
    <property type="entry name" value="PROTEIN-LYSINE N-METHYLTRANSFERASE EEF2KMT"/>
    <property type="match status" value="1"/>
</dbReference>
<dbReference type="InterPro" id="IPR029063">
    <property type="entry name" value="SAM-dependent_MTases_sf"/>
</dbReference>
<dbReference type="PANTHER" id="PTHR14614">
    <property type="entry name" value="HEPATOCELLULAR CARCINOMA-ASSOCIATED ANTIGEN"/>
    <property type="match status" value="1"/>
</dbReference>
<evidence type="ECO:0000313" key="1">
    <source>
        <dbReference type="EMBL" id="KAJ1613952.1"/>
    </source>
</evidence>
<reference evidence="1" key="1">
    <citation type="submission" date="2022-10" db="EMBL/GenBank/DDBJ databases">
        <title>Adaptive evolution leads to modifications in subtelomeric GC content in a zoonotic Cryptosporidium species.</title>
        <authorList>
            <person name="Li J."/>
            <person name="Feng Y."/>
            <person name="Xiao L."/>
        </authorList>
    </citation>
    <scope>NUCLEOTIDE SEQUENCE</scope>
    <source>
        <strain evidence="1">25894</strain>
    </source>
</reference>
<accession>A0ABQ8PA29</accession>
<dbReference type="InterPro" id="IPR019410">
    <property type="entry name" value="Methyltransf_16"/>
</dbReference>
<proteinExistence type="predicted"/>
<name>A0ABQ8PA29_9CRYT</name>